<comment type="caution">
    <text evidence="1">The sequence shown here is derived from an EMBL/GenBank/DDBJ whole genome shotgun (WGS) entry which is preliminary data.</text>
</comment>
<evidence type="ECO:0000313" key="1">
    <source>
        <dbReference type="EMBL" id="MBB6579524.1"/>
    </source>
</evidence>
<proteinExistence type="predicted"/>
<protein>
    <submittedName>
        <fullName evidence="1">Uncharacterized protein</fullName>
    </submittedName>
</protein>
<organism evidence="1 2">
    <name type="scientific">Comamonas odontotermitis</name>
    <dbReference type="NCBI Taxonomy" id="379895"/>
    <lineage>
        <taxon>Bacteria</taxon>
        <taxon>Pseudomonadati</taxon>
        <taxon>Pseudomonadota</taxon>
        <taxon>Betaproteobacteria</taxon>
        <taxon>Burkholderiales</taxon>
        <taxon>Comamonadaceae</taxon>
        <taxon>Comamonas</taxon>
    </lineage>
</organism>
<dbReference type="InterPro" id="IPR028963">
    <property type="entry name" value="Imm9"/>
</dbReference>
<dbReference type="EMBL" id="JACHKZ010000031">
    <property type="protein sequence ID" value="MBB6579524.1"/>
    <property type="molecule type" value="Genomic_DNA"/>
</dbReference>
<sequence length="157" mass="18138">MSNELKNKIRALTPSQIPNFQDDIDFDEVEAKINEFIQEIAPRLNLQDIKDWRILINILYRVTDEIGVFKRITRYPSDKEFQLSISIPIPNESQAIYGLSKIKNYSLTPLTANFYSLKPNFEKYSTMEEFILKSSAAAISFAFENGVSCNGKKIRFN</sequence>
<reference evidence="1 2" key="1">
    <citation type="submission" date="2020-08" db="EMBL/GenBank/DDBJ databases">
        <title>Functional genomics of gut bacteria from endangered species of beetles.</title>
        <authorList>
            <person name="Carlos-Shanley C."/>
        </authorList>
    </citation>
    <scope>NUCLEOTIDE SEQUENCE [LARGE SCALE GENOMIC DNA]</scope>
    <source>
        <strain evidence="1 2">S00124</strain>
    </source>
</reference>
<dbReference type="Pfam" id="PF15587">
    <property type="entry name" value="Imm9"/>
    <property type="match status" value="1"/>
</dbReference>
<name>A0ABR6RK28_9BURK</name>
<dbReference type="Proteomes" id="UP000562492">
    <property type="component" value="Unassembled WGS sequence"/>
</dbReference>
<keyword evidence="2" id="KW-1185">Reference proteome</keyword>
<accession>A0ABR6RK28</accession>
<gene>
    <name evidence="1" type="ORF">HNP33_003637</name>
</gene>
<evidence type="ECO:0000313" key="2">
    <source>
        <dbReference type="Proteomes" id="UP000562492"/>
    </source>
</evidence>
<dbReference type="RefSeq" id="WP_184710914.1">
    <property type="nucleotide sequence ID" value="NZ_JACHKZ010000031.1"/>
</dbReference>